<dbReference type="RefSeq" id="WP_044647149.1">
    <property type="nucleotide sequence ID" value="NZ_JTHP01000033.1"/>
</dbReference>
<evidence type="ECO:0000256" key="1">
    <source>
        <dbReference type="ARBA" id="ARBA00004196"/>
    </source>
</evidence>
<proteinExistence type="inferred from homology"/>
<dbReference type="OrthoDB" id="9793175at2"/>
<evidence type="ECO:0000256" key="4">
    <source>
        <dbReference type="ARBA" id="ARBA00022729"/>
    </source>
</evidence>
<dbReference type="CDD" id="cd01146">
    <property type="entry name" value="FhuD"/>
    <property type="match status" value="1"/>
</dbReference>
<accession>A0A0D7WZD2</accession>
<dbReference type="GO" id="GO:1901678">
    <property type="term" value="P:iron coordination entity transport"/>
    <property type="evidence" value="ECO:0007669"/>
    <property type="project" value="UniProtKB-ARBA"/>
</dbReference>
<dbReference type="InterPro" id="IPR051313">
    <property type="entry name" value="Bact_iron-sidero_bind"/>
</dbReference>
<dbReference type="PROSITE" id="PS51257">
    <property type="entry name" value="PROKAR_LIPOPROTEIN"/>
    <property type="match status" value="1"/>
</dbReference>
<dbReference type="AlphaFoldDB" id="A0A0D7WZD2"/>
<comment type="similarity">
    <text evidence="2">Belongs to the bacterial solute-binding protein 8 family.</text>
</comment>
<reference evidence="7 8" key="1">
    <citation type="submission" date="2014-11" db="EMBL/GenBank/DDBJ databases">
        <title>Draft Genome Sequences of Paenibacillus polymyxa NRRL B-30509 and Paenibacillus terrae NRRL B-30644, Strains from a Poultry Environment that Produce Tridecaptin A and Paenicidins.</title>
        <authorList>
            <person name="van Belkum M.J."/>
            <person name="Lohans C.T."/>
            <person name="Vederas J.C."/>
        </authorList>
    </citation>
    <scope>NUCLEOTIDE SEQUENCE [LARGE SCALE GENOMIC DNA]</scope>
    <source>
        <strain evidence="7 8">NRRL B-30644</strain>
    </source>
</reference>
<evidence type="ECO:0000259" key="6">
    <source>
        <dbReference type="PROSITE" id="PS50983"/>
    </source>
</evidence>
<sequence>MFRASSKGSIWIALMVVLLLLSGCGAGGAGKSVDSGGATGTDKGTTDTQGAASTDSVRTIEHVLGKTEIKGTPKRVVTLYNGANDVMIAYGIKPVGIVESHGSEPVYDYLKKDLAGIPTVGLETQPSLEEIYNLKPDVIIATRFRNEATYQQLSEIAPTVAVNEVYEWKETVKLIGQVLNQEDKGTQLLADWDRRVADFRTKMGDRLPIKASIVNFRADHARIYYMGYAGKILKELGFTRPPAQEGDQWGVKVNSKESIPDMNADTLFVFNSGKDQAAIEKNVEAWTRHPLWKNLDAYKKNSIFKVDEVNWNLAGGYLSANRMLDDLYKMYDLKS</sequence>
<dbReference type="PANTHER" id="PTHR30532:SF21">
    <property type="entry name" value="SIDEROPHORE-BINDING LIPOPROTEIN YFIY-RELATED"/>
    <property type="match status" value="1"/>
</dbReference>
<dbReference type="GO" id="GO:0030288">
    <property type="term" value="C:outer membrane-bounded periplasmic space"/>
    <property type="evidence" value="ECO:0007669"/>
    <property type="project" value="TreeGrafter"/>
</dbReference>
<organism evidence="7 8">
    <name type="scientific">Paenibacillus terrae</name>
    <dbReference type="NCBI Taxonomy" id="159743"/>
    <lineage>
        <taxon>Bacteria</taxon>
        <taxon>Bacillati</taxon>
        <taxon>Bacillota</taxon>
        <taxon>Bacilli</taxon>
        <taxon>Bacillales</taxon>
        <taxon>Paenibacillaceae</taxon>
        <taxon>Paenibacillus</taxon>
    </lineage>
</organism>
<protein>
    <submittedName>
        <fullName evidence="7">Iron ABC transporter substrate-binding protein</fullName>
    </submittedName>
</protein>
<dbReference type="EMBL" id="JTHP01000033">
    <property type="protein sequence ID" value="KJD44556.1"/>
    <property type="molecule type" value="Genomic_DNA"/>
</dbReference>
<keyword evidence="3" id="KW-0813">Transport</keyword>
<dbReference type="Pfam" id="PF01497">
    <property type="entry name" value="Peripla_BP_2"/>
    <property type="match status" value="1"/>
</dbReference>
<evidence type="ECO:0000313" key="7">
    <source>
        <dbReference type="EMBL" id="KJD44556.1"/>
    </source>
</evidence>
<evidence type="ECO:0000256" key="5">
    <source>
        <dbReference type="SAM" id="MobiDB-lite"/>
    </source>
</evidence>
<dbReference type="Proteomes" id="UP000032534">
    <property type="component" value="Unassembled WGS sequence"/>
</dbReference>
<comment type="subcellular location">
    <subcellularLocation>
        <location evidence="1">Cell envelope</location>
    </subcellularLocation>
</comment>
<comment type="caution">
    <text evidence="7">The sequence shown here is derived from an EMBL/GenBank/DDBJ whole genome shotgun (WGS) entry which is preliminary data.</text>
</comment>
<dbReference type="Gene3D" id="3.40.50.1980">
    <property type="entry name" value="Nitrogenase molybdenum iron protein domain"/>
    <property type="match status" value="2"/>
</dbReference>
<dbReference type="SUPFAM" id="SSF53807">
    <property type="entry name" value="Helical backbone' metal receptor"/>
    <property type="match status" value="1"/>
</dbReference>
<dbReference type="PROSITE" id="PS50983">
    <property type="entry name" value="FE_B12_PBP"/>
    <property type="match status" value="1"/>
</dbReference>
<evidence type="ECO:0000313" key="8">
    <source>
        <dbReference type="Proteomes" id="UP000032534"/>
    </source>
</evidence>
<feature type="domain" description="Fe/B12 periplasmic-binding" evidence="6">
    <location>
        <begin position="75"/>
        <end position="335"/>
    </location>
</feature>
<feature type="compositionally biased region" description="Low complexity" evidence="5">
    <location>
        <begin position="34"/>
        <end position="52"/>
    </location>
</feature>
<keyword evidence="8" id="KW-1185">Reference proteome</keyword>
<name>A0A0D7WZD2_9BACL</name>
<evidence type="ECO:0000256" key="3">
    <source>
        <dbReference type="ARBA" id="ARBA00022448"/>
    </source>
</evidence>
<dbReference type="InterPro" id="IPR002491">
    <property type="entry name" value="ABC_transptr_periplasmic_BD"/>
</dbReference>
<gene>
    <name evidence="7" type="ORF">QD47_16345</name>
</gene>
<dbReference type="PATRIC" id="fig|159743.3.peg.3634"/>
<evidence type="ECO:0000256" key="2">
    <source>
        <dbReference type="ARBA" id="ARBA00008814"/>
    </source>
</evidence>
<feature type="region of interest" description="Disordered" evidence="5">
    <location>
        <begin position="32"/>
        <end position="54"/>
    </location>
</feature>
<dbReference type="PANTHER" id="PTHR30532">
    <property type="entry name" value="IRON III DICITRATE-BINDING PERIPLASMIC PROTEIN"/>
    <property type="match status" value="1"/>
</dbReference>
<keyword evidence="4" id="KW-0732">Signal</keyword>